<keyword evidence="9" id="KW-0106">Calcium</keyword>
<evidence type="ECO:0000256" key="14">
    <source>
        <dbReference type="SAM" id="Phobius"/>
    </source>
</evidence>
<evidence type="ECO:0000256" key="1">
    <source>
        <dbReference type="ARBA" id="ARBA00004115"/>
    </source>
</evidence>
<dbReference type="Pfam" id="PF06682">
    <property type="entry name" value="SARAF"/>
    <property type="match status" value="1"/>
</dbReference>
<dbReference type="STRING" id="48709.A0A1D2M939"/>
<dbReference type="PANTHER" id="PTHR15929">
    <property type="entry name" value="STORE-OPERATED CALCIUM ENTRY-ASSOCIATED REGULATORY FACTOR"/>
    <property type="match status" value="1"/>
</dbReference>
<keyword evidence="11" id="KW-0406">Ion transport</keyword>
<dbReference type="AlphaFoldDB" id="A0A1D2M939"/>
<keyword evidence="12 14" id="KW-0472">Membrane</keyword>
<proteinExistence type="inferred from homology"/>
<sequence length="101" mass="11699">MFPQWECEAEIASQYKFGTITIHCEGYNSPEDSDVLRGSCWLEYNLKWSAYAWCRIITLLLMIIVIILSLFSGKQVFHHHPHVFSKDNNRTTSGYGGTCRH</sequence>
<keyword evidence="4" id="KW-0813">Transport</keyword>
<keyword evidence="5" id="KW-0109">Calcium transport</keyword>
<accession>A0A1D2M939</accession>
<keyword evidence="10 14" id="KW-1133">Transmembrane helix</keyword>
<evidence type="ECO:0000256" key="12">
    <source>
        <dbReference type="ARBA" id="ARBA00023136"/>
    </source>
</evidence>
<dbReference type="PANTHER" id="PTHR15929:SF0">
    <property type="entry name" value="STORE-OPERATED CALCIUM ENTRY-ASSOCIATED REGULATORY FACTOR"/>
    <property type="match status" value="1"/>
</dbReference>
<evidence type="ECO:0000256" key="11">
    <source>
        <dbReference type="ARBA" id="ARBA00023065"/>
    </source>
</evidence>
<organism evidence="15 16">
    <name type="scientific">Orchesella cincta</name>
    <name type="common">Springtail</name>
    <name type="synonym">Podura cincta</name>
    <dbReference type="NCBI Taxonomy" id="48709"/>
    <lineage>
        <taxon>Eukaryota</taxon>
        <taxon>Metazoa</taxon>
        <taxon>Ecdysozoa</taxon>
        <taxon>Arthropoda</taxon>
        <taxon>Hexapoda</taxon>
        <taxon>Collembola</taxon>
        <taxon>Entomobryomorpha</taxon>
        <taxon>Entomobryoidea</taxon>
        <taxon>Orchesellidae</taxon>
        <taxon>Orchesellinae</taxon>
        <taxon>Orchesella</taxon>
    </lineage>
</organism>
<evidence type="ECO:0000256" key="8">
    <source>
        <dbReference type="ARBA" id="ARBA00022824"/>
    </source>
</evidence>
<reference evidence="15 16" key="1">
    <citation type="journal article" date="2016" name="Genome Biol. Evol.">
        <title>Gene Family Evolution Reflects Adaptation to Soil Environmental Stressors in the Genome of the Collembolan Orchesella cincta.</title>
        <authorList>
            <person name="Faddeeva-Vakhrusheva A."/>
            <person name="Derks M.F."/>
            <person name="Anvar S.Y."/>
            <person name="Agamennone V."/>
            <person name="Suring W."/>
            <person name="Smit S."/>
            <person name="van Straalen N.M."/>
            <person name="Roelofs D."/>
        </authorList>
    </citation>
    <scope>NUCLEOTIDE SEQUENCE [LARGE SCALE GENOMIC DNA]</scope>
    <source>
        <tissue evidence="15">Mixed pool</tissue>
    </source>
</reference>
<dbReference type="GO" id="GO:0005789">
    <property type="term" value="C:endoplasmic reticulum membrane"/>
    <property type="evidence" value="ECO:0007669"/>
    <property type="project" value="UniProtKB-SubCell"/>
</dbReference>
<protein>
    <recommendedName>
        <fullName evidence="3">Store-operated calcium entry-associated regulatory factor</fullName>
    </recommendedName>
    <alternativeName>
        <fullName evidence="13">Transmembrane protein 66</fullName>
    </alternativeName>
</protein>
<dbReference type="GO" id="GO:0006816">
    <property type="term" value="P:calcium ion transport"/>
    <property type="evidence" value="ECO:0007669"/>
    <property type="project" value="UniProtKB-KW"/>
</dbReference>
<dbReference type="Proteomes" id="UP000094527">
    <property type="component" value="Unassembled WGS sequence"/>
</dbReference>
<name>A0A1D2M939_ORCCI</name>
<evidence type="ECO:0000256" key="3">
    <source>
        <dbReference type="ARBA" id="ARBA00016584"/>
    </source>
</evidence>
<comment type="similarity">
    <text evidence="2">Belongs to the SARAF family.</text>
</comment>
<dbReference type="OrthoDB" id="20303at2759"/>
<evidence type="ECO:0000256" key="5">
    <source>
        <dbReference type="ARBA" id="ARBA00022568"/>
    </source>
</evidence>
<evidence type="ECO:0000313" key="16">
    <source>
        <dbReference type="Proteomes" id="UP000094527"/>
    </source>
</evidence>
<evidence type="ECO:0000256" key="13">
    <source>
        <dbReference type="ARBA" id="ARBA00031116"/>
    </source>
</evidence>
<keyword evidence="8" id="KW-0256">Endoplasmic reticulum</keyword>
<comment type="caution">
    <text evidence="15">The sequence shown here is derived from an EMBL/GenBank/DDBJ whole genome shotgun (WGS) entry which is preliminary data.</text>
</comment>
<keyword evidence="6 14" id="KW-0812">Transmembrane</keyword>
<dbReference type="GO" id="GO:2001256">
    <property type="term" value="P:regulation of store-operated calcium entry"/>
    <property type="evidence" value="ECO:0007669"/>
    <property type="project" value="InterPro"/>
</dbReference>
<evidence type="ECO:0000256" key="9">
    <source>
        <dbReference type="ARBA" id="ARBA00022837"/>
    </source>
</evidence>
<evidence type="ECO:0000256" key="6">
    <source>
        <dbReference type="ARBA" id="ARBA00022692"/>
    </source>
</evidence>
<feature type="transmembrane region" description="Helical" evidence="14">
    <location>
        <begin position="50"/>
        <end position="71"/>
    </location>
</feature>
<evidence type="ECO:0000256" key="10">
    <source>
        <dbReference type="ARBA" id="ARBA00022989"/>
    </source>
</evidence>
<keyword evidence="7" id="KW-0732">Signal</keyword>
<evidence type="ECO:0000256" key="7">
    <source>
        <dbReference type="ARBA" id="ARBA00022729"/>
    </source>
</evidence>
<evidence type="ECO:0000313" key="15">
    <source>
        <dbReference type="EMBL" id="ODM89480.1"/>
    </source>
</evidence>
<comment type="subcellular location">
    <subcellularLocation>
        <location evidence="1">Endoplasmic reticulum membrane</location>
        <topology evidence="1">Single-pass type I membrane protein</topology>
    </subcellularLocation>
</comment>
<dbReference type="EMBL" id="LJIJ01002613">
    <property type="protein sequence ID" value="ODM89480.1"/>
    <property type="molecule type" value="Genomic_DNA"/>
</dbReference>
<evidence type="ECO:0000256" key="2">
    <source>
        <dbReference type="ARBA" id="ARBA00006833"/>
    </source>
</evidence>
<dbReference type="InterPro" id="IPR009567">
    <property type="entry name" value="SARAF"/>
</dbReference>
<keyword evidence="16" id="KW-1185">Reference proteome</keyword>
<evidence type="ECO:0000256" key="4">
    <source>
        <dbReference type="ARBA" id="ARBA00022448"/>
    </source>
</evidence>
<gene>
    <name evidence="15" type="ORF">Ocin01_17202</name>
</gene>